<feature type="domain" description="TonB C-terminal" evidence="11">
    <location>
        <begin position="197"/>
        <end position="293"/>
    </location>
</feature>
<evidence type="ECO:0000256" key="10">
    <source>
        <dbReference type="SAM" id="Phobius"/>
    </source>
</evidence>
<keyword evidence="5" id="KW-0997">Cell inner membrane</keyword>
<evidence type="ECO:0000256" key="3">
    <source>
        <dbReference type="ARBA" id="ARBA00022448"/>
    </source>
</evidence>
<reference evidence="12 13" key="1">
    <citation type="submission" date="2019-02" db="EMBL/GenBank/DDBJ databases">
        <title>Prokaryotic population dynamics and viral predation in marine succession experiment using metagenomics: the confinement effect.</title>
        <authorList>
            <person name="Haro-Moreno J.M."/>
            <person name="Rodriguez-Valera F."/>
            <person name="Lopez-Perez M."/>
        </authorList>
    </citation>
    <scope>NUCLEOTIDE SEQUENCE [LARGE SCALE GENOMIC DNA]</scope>
    <source>
        <strain evidence="12">MED-G157</strain>
    </source>
</reference>
<evidence type="ECO:0000256" key="5">
    <source>
        <dbReference type="ARBA" id="ARBA00022519"/>
    </source>
</evidence>
<gene>
    <name evidence="12" type="ORF">EVA68_00160</name>
</gene>
<dbReference type="EMBL" id="SHAG01000001">
    <property type="protein sequence ID" value="RZO77676.1"/>
    <property type="molecule type" value="Genomic_DNA"/>
</dbReference>
<dbReference type="InterPro" id="IPR051045">
    <property type="entry name" value="TonB-dependent_transducer"/>
</dbReference>
<evidence type="ECO:0000259" key="11">
    <source>
        <dbReference type="PROSITE" id="PS52015"/>
    </source>
</evidence>
<accession>A0A520S5C1</accession>
<dbReference type="PANTHER" id="PTHR33446:SF11">
    <property type="entry name" value="TONB3"/>
    <property type="match status" value="1"/>
</dbReference>
<evidence type="ECO:0000256" key="6">
    <source>
        <dbReference type="ARBA" id="ARBA00022692"/>
    </source>
</evidence>
<dbReference type="PROSITE" id="PS52015">
    <property type="entry name" value="TONB_CTD"/>
    <property type="match status" value="1"/>
</dbReference>
<dbReference type="InterPro" id="IPR006260">
    <property type="entry name" value="TonB/TolA_C"/>
</dbReference>
<dbReference type="Gene3D" id="3.30.1150.10">
    <property type="match status" value="1"/>
</dbReference>
<dbReference type="NCBIfam" id="TIGR01352">
    <property type="entry name" value="tonB_Cterm"/>
    <property type="match status" value="1"/>
</dbReference>
<organism evidence="12 13">
    <name type="scientific">OM182 bacterium</name>
    <dbReference type="NCBI Taxonomy" id="2510334"/>
    <lineage>
        <taxon>Bacteria</taxon>
        <taxon>Pseudomonadati</taxon>
        <taxon>Pseudomonadota</taxon>
        <taxon>Gammaproteobacteria</taxon>
        <taxon>OMG group</taxon>
        <taxon>OM182 clade</taxon>
    </lineage>
</organism>
<dbReference type="GO" id="GO:0031992">
    <property type="term" value="F:energy transducer activity"/>
    <property type="evidence" value="ECO:0007669"/>
    <property type="project" value="TreeGrafter"/>
</dbReference>
<dbReference type="Proteomes" id="UP000316199">
    <property type="component" value="Unassembled WGS sequence"/>
</dbReference>
<comment type="caution">
    <text evidence="12">The sequence shown here is derived from an EMBL/GenBank/DDBJ whole genome shotgun (WGS) entry which is preliminary data.</text>
</comment>
<keyword evidence="8 10" id="KW-1133">Transmembrane helix</keyword>
<evidence type="ECO:0000313" key="12">
    <source>
        <dbReference type="EMBL" id="RZO77676.1"/>
    </source>
</evidence>
<evidence type="ECO:0000256" key="2">
    <source>
        <dbReference type="ARBA" id="ARBA00006555"/>
    </source>
</evidence>
<name>A0A520S5C1_9GAMM</name>
<comment type="similarity">
    <text evidence="2">Belongs to the TonB family.</text>
</comment>
<protein>
    <submittedName>
        <fullName evidence="12">Energy transducer TonB</fullName>
    </submittedName>
</protein>
<comment type="subcellular location">
    <subcellularLocation>
        <location evidence="1">Cell inner membrane</location>
        <topology evidence="1">Single-pass membrane protein</topology>
        <orientation evidence="1">Periplasmic side</orientation>
    </subcellularLocation>
</comment>
<keyword evidence="6 10" id="KW-0812">Transmembrane</keyword>
<keyword evidence="4" id="KW-1003">Cell membrane</keyword>
<dbReference type="GO" id="GO:0098797">
    <property type="term" value="C:plasma membrane protein complex"/>
    <property type="evidence" value="ECO:0007669"/>
    <property type="project" value="TreeGrafter"/>
</dbReference>
<evidence type="ECO:0000256" key="4">
    <source>
        <dbReference type="ARBA" id="ARBA00022475"/>
    </source>
</evidence>
<evidence type="ECO:0000256" key="1">
    <source>
        <dbReference type="ARBA" id="ARBA00004383"/>
    </source>
</evidence>
<dbReference type="InterPro" id="IPR037682">
    <property type="entry name" value="TonB_C"/>
</dbReference>
<dbReference type="SUPFAM" id="SSF74653">
    <property type="entry name" value="TolA/TonB C-terminal domain"/>
    <property type="match status" value="1"/>
</dbReference>
<keyword evidence="7" id="KW-0653">Protein transport</keyword>
<evidence type="ECO:0000256" key="8">
    <source>
        <dbReference type="ARBA" id="ARBA00022989"/>
    </source>
</evidence>
<keyword evidence="3" id="KW-0813">Transport</keyword>
<feature type="transmembrane region" description="Helical" evidence="10">
    <location>
        <begin position="20"/>
        <end position="40"/>
    </location>
</feature>
<evidence type="ECO:0000313" key="13">
    <source>
        <dbReference type="Proteomes" id="UP000316199"/>
    </source>
</evidence>
<dbReference type="PANTHER" id="PTHR33446">
    <property type="entry name" value="PROTEIN TONB-RELATED"/>
    <property type="match status" value="1"/>
</dbReference>
<evidence type="ECO:0000256" key="7">
    <source>
        <dbReference type="ARBA" id="ARBA00022927"/>
    </source>
</evidence>
<evidence type="ECO:0000256" key="9">
    <source>
        <dbReference type="ARBA" id="ARBA00023136"/>
    </source>
</evidence>
<sequence>MADSQLQVVGSISSLDRLTFTGFLAIIVHAMIILGITFTWEKRSSSTHTMEVTLAQHRSLNRPEETDFLAQFNQLGSGTLDDKKLLTSPKSSRFFDTQIRNIEVFPEIQSTENPQPELNTVIDILNNNKLVPNEYELRSELINQNNLAGKESLLERSREIASLEARLDKQRSIHAKRPRIKRLTSLSAKYSSDAKYLDSWRREIEEIGNNNYPEKARRQRIYGSLRLLVAIFPDGELKEIKMLESSGKSILDHAAIDIVQLAAPFPPFPEELRRTTDVLEIIRTWRFQQDSIQSF</sequence>
<proteinExistence type="inferred from homology"/>
<dbReference type="AlphaFoldDB" id="A0A520S5C1"/>
<dbReference type="GO" id="GO:0015031">
    <property type="term" value="P:protein transport"/>
    <property type="evidence" value="ECO:0007669"/>
    <property type="project" value="UniProtKB-KW"/>
</dbReference>
<dbReference type="Pfam" id="PF03544">
    <property type="entry name" value="TonB_C"/>
    <property type="match status" value="1"/>
</dbReference>
<keyword evidence="9 10" id="KW-0472">Membrane</keyword>
<dbReference type="GO" id="GO:0055085">
    <property type="term" value="P:transmembrane transport"/>
    <property type="evidence" value="ECO:0007669"/>
    <property type="project" value="InterPro"/>
</dbReference>